<feature type="transmembrane region" description="Helical" evidence="6">
    <location>
        <begin position="314"/>
        <end position="335"/>
    </location>
</feature>
<evidence type="ECO:0000256" key="5">
    <source>
        <dbReference type="ARBA" id="ARBA00023136"/>
    </source>
</evidence>
<protein>
    <submittedName>
        <fullName evidence="7">PST family polysaccharide transporter</fullName>
    </submittedName>
</protein>
<comment type="subcellular location">
    <subcellularLocation>
        <location evidence="1">Cell membrane</location>
        <topology evidence="1">Multi-pass membrane protein</topology>
    </subcellularLocation>
</comment>
<dbReference type="EMBL" id="JAVDVI010000006">
    <property type="protein sequence ID" value="MDR6967665.1"/>
    <property type="molecule type" value="Genomic_DNA"/>
</dbReference>
<evidence type="ECO:0000256" key="2">
    <source>
        <dbReference type="ARBA" id="ARBA00022475"/>
    </source>
</evidence>
<evidence type="ECO:0000256" key="1">
    <source>
        <dbReference type="ARBA" id="ARBA00004651"/>
    </source>
</evidence>
<feature type="transmembrane region" description="Helical" evidence="6">
    <location>
        <begin position="240"/>
        <end position="258"/>
    </location>
</feature>
<accession>A0ABU1TNY0</accession>
<reference evidence="7 8" key="1">
    <citation type="submission" date="2023-07" db="EMBL/GenBank/DDBJ databases">
        <title>Sorghum-associated microbial communities from plants grown in Nebraska, USA.</title>
        <authorList>
            <person name="Schachtman D."/>
        </authorList>
    </citation>
    <scope>NUCLEOTIDE SEQUENCE [LARGE SCALE GENOMIC DNA]</scope>
    <source>
        <strain evidence="7 8">3773</strain>
    </source>
</reference>
<dbReference type="Pfam" id="PF01943">
    <property type="entry name" value="Polysacc_synt"/>
    <property type="match status" value="1"/>
</dbReference>
<dbReference type="PANTHER" id="PTHR30250">
    <property type="entry name" value="PST FAMILY PREDICTED COLANIC ACID TRANSPORTER"/>
    <property type="match status" value="1"/>
</dbReference>
<evidence type="ECO:0000313" key="8">
    <source>
        <dbReference type="Proteomes" id="UP001255185"/>
    </source>
</evidence>
<dbReference type="InterPro" id="IPR044550">
    <property type="entry name" value="WzxE"/>
</dbReference>
<feature type="transmembrane region" description="Helical" evidence="6">
    <location>
        <begin position="153"/>
        <end position="175"/>
    </location>
</feature>
<evidence type="ECO:0000256" key="6">
    <source>
        <dbReference type="SAM" id="Phobius"/>
    </source>
</evidence>
<dbReference type="InterPro" id="IPR002797">
    <property type="entry name" value="Polysacc_synth"/>
</dbReference>
<organism evidence="7 8">
    <name type="scientific">Flavobacterium arsenatis</name>
    <dbReference type="NCBI Taxonomy" id="1484332"/>
    <lineage>
        <taxon>Bacteria</taxon>
        <taxon>Pseudomonadati</taxon>
        <taxon>Bacteroidota</taxon>
        <taxon>Flavobacteriia</taxon>
        <taxon>Flavobacteriales</taxon>
        <taxon>Flavobacteriaceae</taxon>
        <taxon>Flavobacterium</taxon>
    </lineage>
</organism>
<gene>
    <name evidence="7" type="ORF">J2X31_001677</name>
</gene>
<evidence type="ECO:0000256" key="3">
    <source>
        <dbReference type="ARBA" id="ARBA00022692"/>
    </source>
</evidence>
<keyword evidence="8" id="KW-1185">Reference proteome</keyword>
<keyword evidence="2" id="KW-1003">Cell membrane</keyword>
<name>A0ABU1TNY0_9FLAO</name>
<sequence>MITSKVIAVFVGPAGMALVGNMRNFMTSIESIATIGLNGGIIKTVAENKDYTERLNKILSTVFIAFLAVAILLSITLLFFADFFNHKIFGDDYQYSFVFKVLAIAIPFYTLSIFFLAIINGLGKFKNVIYINIIGNIIGILVSLLLITRFQTVGALLAIVITPSLLFFVTLYFINKEFLILNIVRKNKFDFSVIKDLSSYSLMAFFSGIFGSFVYLTIRKNVIATVGIQEAGYWESITRISGYYLMFVTTLISVYYLPKLSVAKRMEETSALFWNFFKIILPVFIIGLTVIYFLRFFIIRALFTKEFIPVEGLFFWQLLGDAFKVASLILAYQFIAKKMTKAFIVTEILSLVMFLLSSYFLARMYEVEGVVMAHCITYFLYLVVLVLYFRKTLFKRIDN</sequence>
<feature type="transmembrane region" description="Helical" evidence="6">
    <location>
        <begin position="58"/>
        <end position="81"/>
    </location>
</feature>
<dbReference type="Proteomes" id="UP001255185">
    <property type="component" value="Unassembled WGS sequence"/>
</dbReference>
<feature type="transmembrane region" description="Helical" evidence="6">
    <location>
        <begin position="196"/>
        <end position="218"/>
    </location>
</feature>
<dbReference type="CDD" id="cd13125">
    <property type="entry name" value="MATE_like_10"/>
    <property type="match status" value="1"/>
</dbReference>
<dbReference type="InterPro" id="IPR050833">
    <property type="entry name" value="Poly_Biosynth_Transport"/>
</dbReference>
<dbReference type="PANTHER" id="PTHR30250:SF30">
    <property type="entry name" value="LIPID III FLIPPASE"/>
    <property type="match status" value="1"/>
</dbReference>
<evidence type="ECO:0000313" key="7">
    <source>
        <dbReference type="EMBL" id="MDR6967665.1"/>
    </source>
</evidence>
<keyword evidence="4 6" id="KW-1133">Transmembrane helix</keyword>
<feature type="transmembrane region" description="Helical" evidence="6">
    <location>
        <begin position="129"/>
        <end position="147"/>
    </location>
</feature>
<feature type="transmembrane region" description="Helical" evidence="6">
    <location>
        <begin position="371"/>
        <end position="389"/>
    </location>
</feature>
<keyword evidence="3 6" id="KW-0812">Transmembrane</keyword>
<proteinExistence type="predicted"/>
<comment type="caution">
    <text evidence="7">The sequence shown here is derived from an EMBL/GenBank/DDBJ whole genome shotgun (WGS) entry which is preliminary data.</text>
</comment>
<feature type="transmembrane region" description="Helical" evidence="6">
    <location>
        <begin position="101"/>
        <end position="122"/>
    </location>
</feature>
<feature type="transmembrane region" description="Helical" evidence="6">
    <location>
        <begin position="342"/>
        <end position="365"/>
    </location>
</feature>
<feature type="transmembrane region" description="Helical" evidence="6">
    <location>
        <begin position="279"/>
        <end position="302"/>
    </location>
</feature>
<evidence type="ECO:0000256" key="4">
    <source>
        <dbReference type="ARBA" id="ARBA00022989"/>
    </source>
</evidence>
<keyword evidence="5 6" id="KW-0472">Membrane</keyword>